<evidence type="ECO:0000259" key="1">
    <source>
        <dbReference type="Pfam" id="PF04986"/>
    </source>
</evidence>
<gene>
    <name evidence="2" type="ORF">ArsFIN_10490</name>
    <name evidence="3" type="ORF">ArsFIN_48490</name>
    <name evidence="4" type="ORF">ArsFIN_54110</name>
    <name evidence="5" type="ORF">QE210_19045</name>
</gene>
<dbReference type="Proteomes" id="UP000295134">
    <property type="component" value="Chromosome"/>
</dbReference>
<reference evidence="4 6" key="1">
    <citation type="submission" date="2019-03" db="EMBL/GenBank/DDBJ databases">
        <title>Long-read sequencing reveals hyperdense prophage content in a complex bacterial symbiont genome.</title>
        <authorList>
            <person name="Frost C.L."/>
            <person name="Siozios S."/>
            <person name="Nadal-Jimenez P."/>
            <person name="Brockhurst M.A."/>
            <person name="King K.C."/>
            <person name="Darby A.C."/>
            <person name="Hurst G.D.D."/>
        </authorList>
    </citation>
    <scope>NUCLEOTIDE SEQUENCE [LARGE SCALE GENOMIC DNA]</scope>
    <source>
        <strain evidence="4 6">FIN</strain>
        <plasmid evidence="6">parsfin10</plasmid>
        <plasmid evidence="4">pArsFIN10</plasmid>
        <plasmid evidence="3">pArsFIN5</plasmid>
        <plasmid evidence="6">parsfin5</plasmid>
    </source>
</reference>
<sequence length="153" mass="17971">MKYLGRYLKRPPISASQLKHYSGGTVVHHYYDHHSQQYRRQTLSQEEMIRRYVSHIPARHFKMIRYYGFLANRKRGCLLPKVYEALDMISPNVPEKPGFGALIKGFLNTDPYQCILCGNRLRFMSAEKGIHAVTLLSERRDKMVKKRWLQTAA</sequence>
<geneLocation type="plasmid" evidence="6">
    <name>parsfin10</name>
</geneLocation>
<dbReference type="KEGG" id="ans:ArsFIN_10490"/>
<dbReference type="EMBL" id="CP038613">
    <property type="protein sequence ID" value="QBY42497.1"/>
    <property type="molecule type" value="Genomic_DNA"/>
</dbReference>
<dbReference type="EMBL" id="CP123507">
    <property type="protein sequence ID" value="WGM03604.1"/>
    <property type="molecule type" value="Genomic_DNA"/>
</dbReference>
<dbReference type="GO" id="GO:0006313">
    <property type="term" value="P:DNA transposition"/>
    <property type="evidence" value="ECO:0007669"/>
    <property type="project" value="InterPro"/>
</dbReference>
<dbReference type="AlphaFoldDB" id="A0A4P7L724"/>
<dbReference type="EMBL" id="CP038617">
    <property type="protein sequence ID" value="QBY46238.1"/>
    <property type="molecule type" value="Genomic_DNA"/>
</dbReference>
<accession>A0A4P7L724</accession>
<dbReference type="GO" id="GO:0003677">
    <property type="term" value="F:DNA binding"/>
    <property type="evidence" value="ECO:0007669"/>
    <property type="project" value="InterPro"/>
</dbReference>
<name>A0A4P7L724_9GAMM</name>
<dbReference type="GO" id="GO:0004803">
    <property type="term" value="F:transposase activity"/>
    <property type="evidence" value="ECO:0007669"/>
    <property type="project" value="InterPro"/>
</dbReference>
<evidence type="ECO:0000313" key="3">
    <source>
        <dbReference type="EMBL" id="QBY46238.1"/>
    </source>
</evidence>
<geneLocation type="plasmid" evidence="5 7">
    <name>paPv3</name>
</geneLocation>
<dbReference type="KEGG" id="ans:ArsFIN_54110"/>
<evidence type="ECO:0000313" key="5">
    <source>
        <dbReference type="EMBL" id="WGM03604.1"/>
    </source>
</evidence>
<dbReference type="EMBL" id="CP038622">
    <property type="protein sequence ID" value="QBY46800.1"/>
    <property type="molecule type" value="Genomic_DNA"/>
</dbReference>
<keyword evidence="4" id="KW-0614">Plasmid</keyword>
<reference evidence="5" key="2">
    <citation type="submission" date="2023-04" db="EMBL/GenBank/DDBJ databases">
        <title>Genome dynamics across the evolutionary transition to endosymbiosis.</title>
        <authorList>
            <person name="Siozios S."/>
            <person name="Nadal-Jimenez P."/>
            <person name="Azagi T."/>
            <person name="Sprong H."/>
            <person name="Frost C.L."/>
            <person name="Parratt S.R."/>
            <person name="Taylor G."/>
            <person name="Brettell L."/>
            <person name="Lew K.C."/>
            <person name="Croft L."/>
            <person name="King K.C."/>
            <person name="Brockhurst M.A."/>
            <person name="Hypsa V."/>
            <person name="Novakova E."/>
            <person name="Darby A.C."/>
            <person name="Hurst G.D.D."/>
        </authorList>
    </citation>
    <scope>NUCLEOTIDE SEQUENCE</scope>
    <source>
        <strain evidence="5">APv</strain>
        <plasmid evidence="5">paPv3</plasmid>
    </source>
</reference>
<organism evidence="4 6">
    <name type="scientific">Arsenophonus nasoniae</name>
    <name type="common">son-killer infecting Nasonia vitripennis</name>
    <dbReference type="NCBI Taxonomy" id="638"/>
    <lineage>
        <taxon>Bacteria</taxon>
        <taxon>Pseudomonadati</taxon>
        <taxon>Pseudomonadota</taxon>
        <taxon>Gammaproteobacteria</taxon>
        <taxon>Enterobacterales</taxon>
        <taxon>Morganellaceae</taxon>
        <taxon>Arsenophonus</taxon>
    </lineage>
</organism>
<evidence type="ECO:0000313" key="6">
    <source>
        <dbReference type="Proteomes" id="UP000295134"/>
    </source>
</evidence>
<evidence type="ECO:0000313" key="2">
    <source>
        <dbReference type="EMBL" id="QBY42497.1"/>
    </source>
</evidence>
<dbReference type="Proteomes" id="UP001177595">
    <property type="component" value="Plasmid paPv3"/>
</dbReference>
<proteinExistence type="predicted"/>
<geneLocation type="plasmid" evidence="4">
    <name>pArsFIN10</name>
</geneLocation>
<dbReference type="Proteomes" id="UP000295134">
    <property type="component" value="Plasmid pArsFIN10"/>
</dbReference>
<dbReference type="Pfam" id="PF04986">
    <property type="entry name" value="Y2_Tnp"/>
    <property type="match status" value="1"/>
</dbReference>
<dbReference type="InterPro" id="IPR007069">
    <property type="entry name" value="Transposase_32"/>
</dbReference>
<evidence type="ECO:0000313" key="7">
    <source>
        <dbReference type="Proteomes" id="UP001177595"/>
    </source>
</evidence>
<evidence type="ECO:0000313" key="4">
    <source>
        <dbReference type="EMBL" id="QBY46800.1"/>
    </source>
</evidence>
<geneLocation type="plasmid" evidence="3">
    <name>pArsFIN5</name>
</geneLocation>
<protein>
    <submittedName>
        <fullName evidence="4">Transposase</fullName>
    </submittedName>
</protein>
<dbReference type="KEGG" id="ans:ArsFIN_48490"/>
<feature type="domain" description="Transposase IS801/IS1294" evidence="1">
    <location>
        <begin position="2"/>
        <end position="74"/>
    </location>
</feature>
<geneLocation type="plasmid" evidence="6">
    <name>parsfin5</name>
</geneLocation>
<dbReference type="Proteomes" id="UP000295134">
    <property type="component" value="Plasmid pArsFIN5"/>
</dbReference>